<dbReference type="EMBL" id="LAZR01012141">
    <property type="protein sequence ID" value="KKM33135.1"/>
    <property type="molecule type" value="Genomic_DNA"/>
</dbReference>
<comment type="caution">
    <text evidence="2">The sequence shown here is derived from an EMBL/GenBank/DDBJ whole genome shotgun (WGS) entry which is preliminary data.</text>
</comment>
<evidence type="ECO:0000313" key="2">
    <source>
        <dbReference type="EMBL" id="KKM33135.1"/>
    </source>
</evidence>
<feature type="region of interest" description="Disordered" evidence="1">
    <location>
        <begin position="1"/>
        <end position="36"/>
    </location>
</feature>
<name>A0A0F9J7D2_9ZZZZ</name>
<proteinExistence type="predicted"/>
<organism evidence="2">
    <name type="scientific">marine sediment metagenome</name>
    <dbReference type="NCBI Taxonomy" id="412755"/>
    <lineage>
        <taxon>unclassified sequences</taxon>
        <taxon>metagenomes</taxon>
        <taxon>ecological metagenomes</taxon>
    </lineage>
</organism>
<gene>
    <name evidence="2" type="ORF">LCGC14_1565460</name>
</gene>
<dbReference type="AlphaFoldDB" id="A0A0F9J7D2"/>
<evidence type="ECO:0000256" key="1">
    <source>
        <dbReference type="SAM" id="MobiDB-lite"/>
    </source>
</evidence>
<reference evidence="2" key="1">
    <citation type="journal article" date="2015" name="Nature">
        <title>Complex archaea that bridge the gap between prokaryotes and eukaryotes.</title>
        <authorList>
            <person name="Spang A."/>
            <person name="Saw J.H."/>
            <person name="Jorgensen S.L."/>
            <person name="Zaremba-Niedzwiedzka K."/>
            <person name="Martijn J."/>
            <person name="Lind A.E."/>
            <person name="van Eijk R."/>
            <person name="Schleper C."/>
            <person name="Guy L."/>
            <person name="Ettema T.J."/>
        </authorList>
    </citation>
    <scope>NUCLEOTIDE SEQUENCE</scope>
</reference>
<protein>
    <submittedName>
        <fullName evidence="2">Uncharacterized protein</fullName>
    </submittedName>
</protein>
<accession>A0A0F9J7D2</accession>
<sequence length="235" mass="26122">MSEEISIKKPTGADTPLRHFKGTLAPDEELSERRTTKDGSRSYVVLNFKFKDLEVIESVEPFPFPIAQITVGYAPPETSRGGTKFEALASSLRKLMPDNPDINLLKGKHQEWKMEEKSLRRGLTDEEGNPIMDGNQKQIWGQVPTLCWTVVAIDGLGSVEDADAEFNKFLVEMADGKTETQFYEAALTNSKVSARPNIVNAITDRKLLDTLKEMGLIERDAEGVMHALAAQPEKA</sequence>